<feature type="domain" description="AAA+ ATPase" evidence="4">
    <location>
        <begin position="342"/>
        <end position="483"/>
    </location>
</feature>
<dbReference type="STRING" id="274537.BIU88_03720"/>
<dbReference type="InterPro" id="IPR041451">
    <property type="entry name" value="RecD2_SH13"/>
</dbReference>
<accession>A0A1D8CWQ5</accession>
<dbReference type="SUPFAM" id="SSF52540">
    <property type="entry name" value="P-loop containing nucleoside triphosphate hydrolases"/>
    <property type="match status" value="2"/>
</dbReference>
<keyword evidence="2 3" id="KW-0067">ATP-binding</keyword>
<dbReference type="Gene3D" id="2.30.30.940">
    <property type="match status" value="1"/>
</dbReference>
<dbReference type="InterPro" id="IPR027417">
    <property type="entry name" value="P-loop_NTPase"/>
</dbReference>
<protein>
    <recommendedName>
        <fullName evidence="3">ATP-dependent RecD2 DNA helicase</fullName>
        <ecNumber evidence="3">5.6.2.3</ecNumber>
    </recommendedName>
    <alternativeName>
        <fullName evidence="3">DNA 5'-3' helicase subunit RecD2</fullName>
    </alternativeName>
</protein>
<dbReference type="Pfam" id="PF14520">
    <property type="entry name" value="HHH_5"/>
    <property type="match status" value="1"/>
</dbReference>
<comment type="function">
    <text evidence="3">DNA-dependent ATPase and ATP-dependent 5'-3' DNA helicase. Has no activity on blunt DNA or DNA with 3'-overhangs, requires at least 10 bases of 5'-ssDNA for helicase activity.</text>
</comment>
<feature type="binding site" evidence="3">
    <location>
        <begin position="353"/>
        <end position="357"/>
    </location>
    <ligand>
        <name>ATP</name>
        <dbReference type="ChEBI" id="CHEBI:30616"/>
    </ligand>
</feature>
<evidence type="ECO:0000256" key="1">
    <source>
        <dbReference type="ARBA" id="ARBA00022741"/>
    </source>
</evidence>
<comment type="catalytic activity">
    <reaction evidence="3">
        <text>ATP + H2O = ADP + phosphate + H(+)</text>
        <dbReference type="Rhea" id="RHEA:13065"/>
        <dbReference type="ChEBI" id="CHEBI:15377"/>
        <dbReference type="ChEBI" id="CHEBI:15378"/>
        <dbReference type="ChEBI" id="CHEBI:30616"/>
        <dbReference type="ChEBI" id="CHEBI:43474"/>
        <dbReference type="ChEBI" id="CHEBI:456216"/>
        <dbReference type="EC" id="5.6.2.3"/>
    </reaction>
</comment>
<dbReference type="EMBL" id="CP017305">
    <property type="protein sequence ID" value="AOS83330.1"/>
    <property type="molecule type" value="Genomic_DNA"/>
</dbReference>
<dbReference type="NCBIfam" id="TIGR01448">
    <property type="entry name" value="recD_rel"/>
    <property type="match status" value="1"/>
</dbReference>
<dbReference type="Pfam" id="PF13538">
    <property type="entry name" value="UvrD_C_2"/>
    <property type="match status" value="1"/>
</dbReference>
<dbReference type="Gene3D" id="3.40.50.300">
    <property type="entry name" value="P-loop containing nucleotide triphosphate hydrolases"/>
    <property type="match status" value="2"/>
</dbReference>
<dbReference type="InterPro" id="IPR029493">
    <property type="entry name" value="RecD2-like_HHH"/>
</dbReference>
<dbReference type="Pfam" id="PF23139">
    <property type="entry name" value="OB_YrrC"/>
    <property type="match status" value="1"/>
</dbReference>
<dbReference type="InterPro" id="IPR050534">
    <property type="entry name" value="Coronavir_polyprotein_1ab"/>
</dbReference>
<reference evidence="5" key="1">
    <citation type="submission" date="2016-09" db="EMBL/GenBank/DDBJ databases">
        <title>Genome sequence of Chlorobaculum limnaeum.</title>
        <authorList>
            <person name="Liu Z."/>
            <person name="Tank M."/>
            <person name="Bryant D.A."/>
        </authorList>
    </citation>
    <scope>NUCLEOTIDE SEQUENCE [LARGE SCALE GENOMIC DNA]</scope>
    <source>
        <strain evidence="5">DSM 1677</strain>
    </source>
</reference>
<dbReference type="InterPro" id="IPR006345">
    <property type="entry name" value="RecD2"/>
</dbReference>
<dbReference type="Pfam" id="PF13245">
    <property type="entry name" value="AAA_19"/>
    <property type="match status" value="1"/>
</dbReference>
<dbReference type="EC" id="5.6.2.3" evidence="3"/>
<dbReference type="Proteomes" id="UP000095185">
    <property type="component" value="Chromosome"/>
</dbReference>
<dbReference type="CDD" id="cd17933">
    <property type="entry name" value="DEXSc_RecD-like"/>
    <property type="match status" value="1"/>
</dbReference>
<dbReference type="InterPro" id="IPR010994">
    <property type="entry name" value="RuvA_2-like"/>
</dbReference>
<keyword evidence="3" id="KW-0238">DNA-binding</keyword>
<dbReference type="GO" id="GO:0005524">
    <property type="term" value="F:ATP binding"/>
    <property type="evidence" value="ECO:0007669"/>
    <property type="project" value="UniProtKB-UniRule"/>
</dbReference>
<dbReference type="AlphaFoldDB" id="A0A1D8CWQ5"/>
<comment type="similarity">
    <text evidence="3">Belongs to the RecD family. RecD2 subfamily.</text>
</comment>
<dbReference type="SUPFAM" id="SSF47781">
    <property type="entry name" value="RuvA domain 2-like"/>
    <property type="match status" value="1"/>
</dbReference>
<evidence type="ECO:0000256" key="2">
    <source>
        <dbReference type="ARBA" id="ARBA00022840"/>
    </source>
</evidence>
<keyword evidence="3" id="KW-0413">Isomerase</keyword>
<dbReference type="Gene3D" id="1.10.150.20">
    <property type="entry name" value="5' to 3' exonuclease, C-terminal subdomain"/>
    <property type="match status" value="1"/>
</dbReference>
<proteinExistence type="inferred from homology"/>
<dbReference type="OrthoDB" id="9803432at2"/>
<gene>
    <name evidence="3" type="primary">recD2</name>
    <name evidence="5" type="ORF">BIU88_03720</name>
</gene>
<organism evidence="5 6">
    <name type="scientific">Chlorobaculum limnaeum</name>
    <dbReference type="NCBI Taxonomy" id="274537"/>
    <lineage>
        <taxon>Bacteria</taxon>
        <taxon>Pseudomonadati</taxon>
        <taxon>Chlorobiota</taxon>
        <taxon>Chlorobiia</taxon>
        <taxon>Chlorobiales</taxon>
        <taxon>Chlorobiaceae</taxon>
        <taxon>Chlorobaculum</taxon>
    </lineage>
</organism>
<dbReference type="RefSeq" id="WP_069809052.1">
    <property type="nucleotide sequence ID" value="NZ_CP017305.1"/>
</dbReference>
<dbReference type="KEGG" id="clz:BIU88_03720"/>
<dbReference type="GO" id="GO:0003677">
    <property type="term" value="F:DNA binding"/>
    <property type="evidence" value="ECO:0007669"/>
    <property type="project" value="UniProtKB-UniRule"/>
</dbReference>
<dbReference type="InterPro" id="IPR027785">
    <property type="entry name" value="UvrD-like_helicase_C"/>
</dbReference>
<dbReference type="GO" id="GO:0017116">
    <property type="term" value="F:single-stranded DNA helicase activity"/>
    <property type="evidence" value="ECO:0007669"/>
    <property type="project" value="TreeGrafter"/>
</dbReference>
<keyword evidence="3" id="KW-0347">Helicase</keyword>
<keyword evidence="6" id="KW-1185">Reference proteome</keyword>
<dbReference type="PANTHER" id="PTHR43788:SF6">
    <property type="entry name" value="DNA HELICASE B"/>
    <property type="match status" value="1"/>
</dbReference>
<dbReference type="CDD" id="cd18809">
    <property type="entry name" value="SF1_C_RecD"/>
    <property type="match status" value="1"/>
</dbReference>
<dbReference type="GO" id="GO:0016887">
    <property type="term" value="F:ATP hydrolysis activity"/>
    <property type="evidence" value="ECO:0007669"/>
    <property type="project" value="RHEA"/>
</dbReference>
<dbReference type="SMART" id="SM00382">
    <property type="entry name" value="AAA"/>
    <property type="match status" value="1"/>
</dbReference>
<dbReference type="InterPro" id="IPR055446">
    <property type="entry name" value="RecD2_N_OB"/>
</dbReference>
<evidence type="ECO:0000313" key="6">
    <source>
        <dbReference type="Proteomes" id="UP000095185"/>
    </source>
</evidence>
<name>A0A1D8CWQ5_CHLLM</name>
<keyword evidence="1 3" id="KW-0547">Nucleotide-binding</keyword>
<dbReference type="Pfam" id="PF14490">
    <property type="entry name" value="HHH_RecD2"/>
    <property type="match status" value="1"/>
</dbReference>
<dbReference type="Pfam" id="PF18335">
    <property type="entry name" value="SH3_13"/>
    <property type="match status" value="1"/>
</dbReference>
<dbReference type="Gene3D" id="1.10.10.2220">
    <property type="match status" value="1"/>
</dbReference>
<dbReference type="GO" id="GO:0009338">
    <property type="term" value="C:exodeoxyribonuclease V complex"/>
    <property type="evidence" value="ECO:0007669"/>
    <property type="project" value="TreeGrafter"/>
</dbReference>
<evidence type="ECO:0000313" key="5">
    <source>
        <dbReference type="EMBL" id="AOS83330.1"/>
    </source>
</evidence>
<evidence type="ECO:0000256" key="3">
    <source>
        <dbReference type="HAMAP-Rule" id="MF_01488"/>
    </source>
</evidence>
<keyword evidence="3" id="KW-0378">Hydrolase</keyword>
<dbReference type="InterPro" id="IPR003593">
    <property type="entry name" value="AAA+_ATPase"/>
</dbReference>
<dbReference type="PANTHER" id="PTHR43788">
    <property type="entry name" value="DNA2/NAM7 HELICASE FAMILY MEMBER"/>
    <property type="match status" value="1"/>
</dbReference>
<sequence length="733" mass="80363">MQPAADSNEERLSGSVERVTFHSEESGFTVLRLSVAGQREPVAVVGRAASPAVGQFMECVGEWQNDRTHGLQFKASKITPVQPTTLEGKERYLASGQVKGLGNYFAKKLVEHFGDAVFEVIENEPERLLEVPGIGKRRLDMVKASWSQQKAVRDIMLFLQSHGVGAARSWKIYRRYRERAIATITENPYRLSLDIEGIGFQTADAIATSLGVAKNSLMRAEAGISHVLGELSQSGHCAVPEETLIDEASRLLQIDRPLVAEAVKNEKLTRRIVAEIIDEVPCIFLESLHRAETGVASGLQRLMRGGLPWEAFDPHEALPWIEEETGLELSPSQRSAVTLVLASKVSIITGGPGVGKTTILRAILSVLQREKVSVALCAPTGRAAKRLTESTGIEAKTIHRLLEFDPQAFDFKRGRGNPLDASFVVVDETSMVDIVLMQKLVAAIPDRAAVVLVGDVDQLPSVGPGAVLSDMITSEVIPTLRLTEIFRQAAESMIVVNAHRINQGEMPLTAEGEKLSDFYIVKASSPEDIHAKVMQLVTERIPKRFGLDPVKDVQVLTPMNKGGVGVHTLNVELQAKLNPAAKPTVTRFGSTFAPGDKVLQTVNNYDKEVFNGDIGLIEHIDAEAEMVTARFDHHLVEYDFGDLDELSLAYATSIHKSQGSEYPAVVIPLAMQHFTLLERNLVYTAVTRGRKLVVIVAEPKALALAVKNCKSKRRLTGLVQRLRESGKQSWQNL</sequence>
<evidence type="ECO:0000259" key="4">
    <source>
        <dbReference type="SMART" id="SM00382"/>
    </source>
</evidence>
<dbReference type="GO" id="GO:0006310">
    <property type="term" value="P:DNA recombination"/>
    <property type="evidence" value="ECO:0007669"/>
    <property type="project" value="InterPro"/>
</dbReference>
<dbReference type="GO" id="GO:0043139">
    <property type="term" value="F:5'-3' DNA helicase activity"/>
    <property type="evidence" value="ECO:0007669"/>
    <property type="project" value="UniProtKB-UniRule"/>
</dbReference>
<dbReference type="HAMAP" id="MF_01488">
    <property type="entry name" value="RecD2"/>
    <property type="match status" value="1"/>
</dbReference>